<dbReference type="EMBL" id="LR796309">
    <property type="protein sequence ID" value="CAB4136297.1"/>
    <property type="molecule type" value="Genomic_DNA"/>
</dbReference>
<evidence type="ECO:0000313" key="3">
    <source>
        <dbReference type="EMBL" id="CAB4136297.1"/>
    </source>
</evidence>
<reference evidence="4" key="1">
    <citation type="submission" date="2020-04" db="EMBL/GenBank/DDBJ databases">
        <authorList>
            <person name="Chiriac C."/>
            <person name="Salcher M."/>
            <person name="Ghai R."/>
            <person name="Kavagutti S V."/>
        </authorList>
    </citation>
    <scope>NUCLEOTIDE SEQUENCE</scope>
</reference>
<protein>
    <submittedName>
        <fullName evidence="4">Uncharacterized protein</fullName>
    </submittedName>
</protein>
<keyword evidence="2" id="KW-0812">Transmembrane</keyword>
<evidence type="ECO:0000313" key="4">
    <source>
        <dbReference type="EMBL" id="CAB4150852.1"/>
    </source>
</evidence>
<evidence type="ECO:0000256" key="2">
    <source>
        <dbReference type="SAM" id="Phobius"/>
    </source>
</evidence>
<feature type="compositionally biased region" description="Polar residues" evidence="1">
    <location>
        <begin position="16"/>
        <end position="26"/>
    </location>
</feature>
<organism evidence="4">
    <name type="scientific">uncultured Caudovirales phage</name>
    <dbReference type="NCBI Taxonomy" id="2100421"/>
    <lineage>
        <taxon>Viruses</taxon>
        <taxon>Duplodnaviria</taxon>
        <taxon>Heunggongvirae</taxon>
        <taxon>Uroviricota</taxon>
        <taxon>Caudoviricetes</taxon>
        <taxon>Peduoviridae</taxon>
        <taxon>Maltschvirus</taxon>
        <taxon>Maltschvirus maltsch</taxon>
    </lineage>
</organism>
<feature type="region of interest" description="Disordered" evidence="1">
    <location>
        <begin position="1"/>
        <end position="26"/>
    </location>
</feature>
<evidence type="ECO:0000256" key="1">
    <source>
        <dbReference type="SAM" id="MobiDB-lite"/>
    </source>
</evidence>
<feature type="transmembrane region" description="Helical" evidence="2">
    <location>
        <begin position="35"/>
        <end position="57"/>
    </location>
</feature>
<keyword evidence="2" id="KW-1133">Transmembrane helix</keyword>
<dbReference type="EMBL" id="LR796552">
    <property type="protein sequence ID" value="CAB4150852.1"/>
    <property type="molecule type" value="Genomic_DNA"/>
</dbReference>
<sequence>MHAISMARGRQCGKRTGSSASNGTSTQQAARMAKVCFRVFMLEGALCDISVQVAVFFVKLCAGLGKRLLILGGLLFPMACFKAVFGVFKRRFVRG</sequence>
<gene>
    <name evidence="3" type="ORF">UFOVP298_46</name>
    <name evidence="4" type="ORF">UFOVP572_45</name>
</gene>
<proteinExistence type="predicted"/>
<keyword evidence="2" id="KW-0472">Membrane</keyword>
<name>A0A6J5MWZ4_9CAUD</name>
<accession>A0A6J5MWZ4</accession>
<feature type="transmembrane region" description="Helical" evidence="2">
    <location>
        <begin position="69"/>
        <end position="88"/>
    </location>
</feature>